<feature type="compositionally biased region" description="Low complexity" evidence="1">
    <location>
        <begin position="258"/>
        <end position="269"/>
    </location>
</feature>
<dbReference type="Ensembl" id="ENSSDAT00000023761.1">
    <property type="protein sequence ID" value="ENSSDAP00000020793.1"/>
    <property type="gene ID" value="ENSSDAG00000018929.1"/>
</dbReference>
<dbReference type="AlphaFoldDB" id="A0A8C9QE92"/>
<evidence type="ECO:0000256" key="1">
    <source>
        <dbReference type="SAM" id="MobiDB-lite"/>
    </source>
</evidence>
<proteinExistence type="predicted"/>
<dbReference type="PANTHER" id="PTHR19446">
    <property type="entry name" value="REVERSE TRANSCRIPTASES"/>
    <property type="match status" value="1"/>
</dbReference>
<protein>
    <recommendedName>
        <fullName evidence="2">RAWUL domain-containing protein</fullName>
    </recommendedName>
</protein>
<feature type="region of interest" description="Disordered" evidence="1">
    <location>
        <begin position="179"/>
        <end position="269"/>
    </location>
</feature>
<dbReference type="Proteomes" id="UP000694422">
    <property type="component" value="Unplaced"/>
</dbReference>
<dbReference type="Pfam" id="PF16207">
    <property type="entry name" value="RAWUL"/>
    <property type="match status" value="1"/>
</dbReference>
<reference evidence="3" key="1">
    <citation type="submission" date="2025-08" db="UniProtKB">
        <authorList>
            <consortium name="Ensembl"/>
        </authorList>
    </citation>
    <scope>IDENTIFICATION</scope>
</reference>
<reference evidence="3" key="2">
    <citation type="submission" date="2025-09" db="UniProtKB">
        <authorList>
            <consortium name="Ensembl"/>
        </authorList>
    </citation>
    <scope>IDENTIFICATION</scope>
</reference>
<evidence type="ECO:0000313" key="4">
    <source>
        <dbReference type="Proteomes" id="UP000694422"/>
    </source>
</evidence>
<evidence type="ECO:0000259" key="2">
    <source>
        <dbReference type="Pfam" id="PF16207"/>
    </source>
</evidence>
<organism evidence="3 4">
    <name type="scientific">Spermophilus dauricus</name>
    <name type="common">Daurian ground squirrel</name>
    <dbReference type="NCBI Taxonomy" id="99837"/>
    <lineage>
        <taxon>Eukaryota</taxon>
        <taxon>Metazoa</taxon>
        <taxon>Chordata</taxon>
        <taxon>Craniata</taxon>
        <taxon>Vertebrata</taxon>
        <taxon>Euteleostomi</taxon>
        <taxon>Mammalia</taxon>
        <taxon>Eutheria</taxon>
        <taxon>Euarchontoglires</taxon>
        <taxon>Glires</taxon>
        <taxon>Rodentia</taxon>
        <taxon>Sciuromorpha</taxon>
        <taxon>Sciuridae</taxon>
        <taxon>Xerinae</taxon>
        <taxon>Marmotini</taxon>
        <taxon>Spermophilus</taxon>
    </lineage>
</organism>
<sequence length="269" mass="30518">MLIKKRRERTQITSIRDEKGNITTDTSEIQKIIRNYFESLYSNKIEDSEGIDKFLKSYDLPRLSQEDIDNLNRPITIEEIEETIKRLPTKKSPGPDGYTAEFYKTFKEELTPILFKLFQEIEKEGELPNTFYEIDVMYEEEPLKDYYTLMDIAYIYTWRRNGPLPLKYRVRPTCKRMKISHQRDGLTNAGELESDSGSDKANSPAGGIPSTSSCLPSPSTPVQSPHPQFPHISSTMNGTSNSPSGNHQSSFANRPRKSSVNGSSATSSG</sequence>
<feature type="compositionally biased region" description="Polar residues" evidence="1">
    <location>
        <begin position="222"/>
        <end position="252"/>
    </location>
</feature>
<keyword evidence="4" id="KW-1185">Reference proteome</keyword>
<dbReference type="InterPro" id="IPR032443">
    <property type="entry name" value="RAWUL"/>
</dbReference>
<name>A0A8C9QE92_SPEDA</name>
<dbReference type="Gene3D" id="3.10.20.90">
    <property type="entry name" value="Phosphatidylinositol 3-kinase Catalytic Subunit, Chain A, domain 1"/>
    <property type="match status" value="1"/>
</dbReference>
<evidence type="ECO:0000313" key="3">
    <source>
        <dbReference type="Ensembl" id="ENSSDAP00000020793.1"/>
    </source>
</evidence>
<feature type="domain" description="RAWUL" evidence="2">
    <location>
        <begin position="127"/>
        <end position="169"/>
    </location>
</feature>
<feature type="compositionally biased region" description="Low complexity" evidence="1">
    <location>
        <begin position="209"/>
        <end position="221"/>
    </location>
</feature>
<accession>A0A8C9QE92</accession>